<dbReference type="InterPro" id="IPR036629">
    <property type="entry name" value="YjbJ_sf"/>
</dbReference>
<reference evidence="3 4" key="1">
    <citation type="submission" date="2016-10" db="EMBL/GenBank/DDBJ databases">
        <authorList>
            <person name="de Groot N.N."/>
        </authorList>
    </citation>
    <scope>NUCLEOTIDE SEQUENCE [LARGE SCALE GENOMIC DNA]</scope>
    <source>
        <strain evidence="3 4">DSM 15695</strain>
    </source>
</reference>
<dbReference type="SUPFAM" id="SSF69047">
    <property type="entry name" value="Hypothetical protein YjbJ"/>
    <property type="match status" value="1"/>
</dbReference>
<evidence type="ECO:0000256" key="1">
    <source>
        <dbReference type="ARBA" id="ARBA00009129"/>
    </source>
</evidence>
<comment type="similarity">
    <text evidence="1">Belongs to the UPF0337 (CsbD) family.</text>
</comment>
<proteinExistence type="inferred from homology"/>
<dbReference type="InterPro" id="IPR008462">
    <property type="entry name" value="CsbD"/>
</dbReference>
<dbReference type="EMBL" id="FOEN01000004">
    <property type="protein sequence ID" value="SEQ01389.1"/>
    <property type="molecule type" value="Genomic_DNA"/>
</dbReference>
<organism evidence="3 4">
    <name type="scientific">Ignavigranum ruoffiae</name>
    <dbReference type="NCBI Taxonomy" id="89093"/>
    <lineage>
        <taxon>Bacteria</taxon>
        <taxon>Bacillati</taxon>
        <taxon>Bacillota</taxon>
        <taxon>Bacilli</taxon>
        <taxon>Lactobacillales</taxon>
        <taxon>Aerococcaceae</taxon>
        <taxon>Ignavigranum</taxon>
    </lineage>
</organism>
<accession>A0A1H9CJQ3</accession>
<evidence type="ECO:0000313" key="4">
    <source>
        <dbReference type="Proteomes" id="UP000198833"/>
    </source>
</evidence>
<evidence type="ECO:0000313" key="3">
    <source>
        <dbReference type="EMBL" id="SEQ01389.1"/>
    </source>
</evidence>
<dbReference type="RefSeq" id="WP_092571185.1">
    <property type="nucleotide sequence ID" value="NZ_CALUDV010000026.1"/>
</dbReference>
<evidence type="ECO:0000259" key="2">
    <source>
        <dbReference type="Pfam" id="PF05532"/>
    </source>
</evidence>
<protein>
    <submittedName>
        <fullName evidence="3">CsbD-like</fullName>
    </submittedName>
</protein>
<dbReference type="Proteomes" id="UP000198833">
    <property type="component" value="Unassembled WGS sequence"/>
</dbReference>
<gene>
    <name evidence="3" type="ORF">SAMN04488558_10456</name>
</gene>
<feature type="domain" description="CsbD-like" evidence="2">
    <location>
        <begin position="11"/>
        <end position="56"/>
    </location>
</feature>
<sequence length="66" mass="7034">MSEEKKKSSMFDKVSGSVKETVGKVTDNEKLKAEGATQKAKGKAKEVIEDASNAAKGFVDGLSEKK</sequence>
<dbReference type="AlphaFoldDB" id="A0A1H9CJQ3"/>
<dbReference type="OrthoDB" id="2329883at2"/>
<dbReference type="Gene3D" id="1.10.1470.10">
    <property type="entry name" value="YjbJ"/>
    <property type="match status" value="1"/>
</dbReference>
<dbReference type="Pfam" id="PF05532">
    <property type="entry name" value="CsbD"/>
    <property type="match status" value="1"/>
</dbReference>
<dbReference type="STRING" id="89093.SAMN04488558_10456"/>
<name>A0A1H9CJQ3_9LACT</name>
<keyword evidence="4" id="KW-1185">Reference proteome</keyword>